<gene>
    <name evidence="1" type="ORF">ACFSTE_15920</name>
</gene>
<proteinExistence type="predicted"/>
<accession>A0ABW5NB38</accession>
<feature type="non-terminal residue" evidence="1">
    <location>
        <position position="1"/>
    </location>
</feature>
<reference evidence="2" key="1">
    <citation type="journal article" date="2019" name="Int. J. Syst. Evol. Microbiol.">
        <title>The Global Catalogue of Microorganisms (GCM) 10K type strain sequencing project: providing services to taxonomists for standard genome sequencing and annotation.</title>
        <authorList>
            <consortium name="The Broad Institute Genomics Platform"/>
            <consortium name="The Broad Institute Genome Sequencing Center for Infectious Disease"/>
            <person name="Wu L."/>
            <person name="Ma J."/>
        </authorList>
    </citation>
    <scope>NUCLEOTIDE SEQUENCE [LARGE SCALE GENOMIC DNA]</scope>
    <source>
        <strain evidence="2">KCTC 42423</strain>
    </source>
</reference>
<dbReference type="Proteomes" id="UP001597459">
    <property type="component" value="Unassembled WGS sequence"/>
</dbReference>
<evidence type="ECO:0000313" key="1">
    <source>
        <dbReference type="EMBL" id="MFD2592326.1"/>
    </source>
</evidence>
<name>A0ABW5NB38_9FLAO</name>
<evidence type="ECO:0000313" key="2">
    <source>
        <dbReference type="Proteomes" id="UP001597459"/>
    </source>
</evidence>
<organism evidence="1 2">
    <name type="scientific">Aquimarina hainanensis</name>
    <dbReference type="NCBI Taxonomy" id="1578017"/>
    <lineage>
        <taxon>Bacteria</taxon>
        <taxon>Pseudomonadati</taxon>
        <taxon>Bacteroidota</taxon>
        <taxon>Flavobacteriia</taxon>
        <taxon>Flavobacteriales</taxon>
        <taxon>Flavobacteriaceae</taxon>
        <taxon>Aquimarina</taxon>
    </lineage>
</organism>
<comment type="caution">
    <text evidence="1">The sequence shown here is derived from an EMBL/GenBank/DDBJ whole genome shotgun (WGS) entry which is preliminary data.</text>
</comment>
<dbReference type="RefSeq" id="WP_378298273.1">
    <property type="nucleotide sequence ID" value="NZ_JBHULX010000033.1"/>
</dbReference>
<keyword evidence="2" id="KW-1185">Reference proteome</keyword>
<protein>
    <submittedName>
        <fullName evidence="1">Uncharacterized protein</fullName>
    </submittedName>
</protein>
<sequence length="87" mass="10068">LHLMTWEVNPRMRNKNNLISFIAKNNILIKEGDVIVTNISGDTCSVYTITKIEETRPAAMSEHNHFKARTFYRQERYEAIAEALIVS</sequence>
<dbReference type="EMBL" id="JBHULX010000033">
    <property type="protein sequence ID" value="MFD2592326.1"/>
    <property type="molecule type" value="Genomic_DNA"/>
</dbReference>